<keyword evidence="6" id="KW-1185">Reference proteome</keyword>
<dbReference type="Pfam" id="PF16177">
    <property type="entry name" value="ACAS_N"/>
    <property type="match status" value="1"/>
</dbReference>
<dbReference type="CDD" id="cd05967">
    <property type="entry name" value="PrpE"/>
    <property type="match status" value="1"/>
</dbReference>
<comment type="caution">
    <text evidence="5">The sequence shown here is derived from an EMBL/GenBank/DDBJ whole genome shotgun (WGS) entry which is preliminary data.</text>
</comment>
<dbReference type="Gene3D" id="3.40.50.12780">
    <property type="entry name" value="N-terminal domain of ligase-like"/>
    <property type="match status" value="1"/>
</dbReference>
<dbReference type="SUPFAM" id="SSF56801">
    <property type="entry name" value="Acetyl-CoA synthetase-like"/>
    <property type="match status" value="1"/>
</dbReference>
<dbReference type="InterPro" id="IPR045851">
    <property type="entry name" value="AMP-bd_C_sf"/>
</dbReference>
<evidence type="ECO:0000259" key="3">
    <source>
        <dbReference type="Pfam" id="PF13193"/>
    </source>
</evidence>
<protein>
    <submittedName>
        <fullName evidence="5">Propionyl-CoA synthetase</fullName>
    </submittedName>
</protein>
<dbReference type="Pfam" id="PF00501">
    <property type="entry name" value="AMP-binding"/>
    <property type="match status" value="1"/>
</dbReference>
<dbReference type="Proteomes" id="UP000319516">
    <property type="component" value="Unassembled WGS sequence"/>
</dbReference>
<evidence type="ECO:0000259" key="4">
    <source>
        <dbReference type="Pfam" id="PF16177"/>
    </source>
</evidence>
<feature type="domain" description="AMP-dependent synthetase/ligase" evidence="2">
    <location>
        <begin position="91"/>
        <end position="475"/>
    </location>
</feature>
<dbReference type="FunFam" id="3.40.50.12780:FF:000011">
    <property type="entry name" value="Acetyl-coenzyme A synthetase 2-like, mitochondrial"/>
    <property type="match status" value="1"/>
</dbReference>
<dbReference type="PROSITE" id="PS00455">
    <property type="entry name" value="AMP_BINDING"/>
    <property type="match status" value="1"/>
</dbReference>
<dbReference type="Gene3D" id="3.30.300.30">
    <property type="match status" value="1"/>
</dbReference>
<evidence type="ECO:0000313" key="5">
    <source>
        <dbReference type="EMBL" id="TQL50780.1"/>
    </source>
</evidence>
<evidence type="ECO:0000313" key="6">
    <source>
        <dbReference type="Proteomes" id="UP000319516"/>
    </source>
</evidence>
<evidence type="ECO:0000259" key="2">
    <source>
        <dbReference type="Pfam" id="PF00501"/>
    </source>
</evidence>
<dbReference type="InterPro" id="IPR042099">
    <property type="entry name" value="ANL_N_sf"/>
</dbReference>
<dbReference type="GO" id="GO:0070013">
    <property type="term" value="C:intracellular organelle lumen"/>
    <property type="evidence" value="ECO:0007669"/>
    <property type="project" value="UniProtKB-ARBA"/>
</dbReference>
<dbReference type="NCBIfam" id="NF001208">
    <property type="entry name" value="PRK00174.1"/>
    <property type="match status" value="1"/>
</dbReference>
<dbReference type="Pfam" id="PF13193">
    <property type="entry name" value="AMP-binding_C"/>
    <property type="match status" value="1"/>
</dbReference>
<name>A0A542YRS2_9MICO</name>
<comment type="similarity">
    <text evidence="1">Belongs to the ATP-dependent AMP-binding enzyme family.</text>
</comment>
<feature type="domain" description="AMP-binding enzyme C-terminal" evidence="3">
    <location>
        <begin position="539"/>
        <end position="621"/>
    </location>
</feature>
<dbReference type="AlphaFoldDB" id="A0A542YRS2"/>
<dbReference type="InterPro" id="IPR032387">
    <property type="entry name" value="ACAS_N"/>
</dbReference>
<dbReference type="InterPro" id="IPR000873">
    <property type="entry name" value="AMP-dep_synth/lig_dom"/>
</dbReference>
<evidence type="ECO:0000256" key="1">
    <source>
        <dbReference type="ARBA" id="ARBA00006432"/>
    </source>
</evidence>
<proteinExistence type="inferred from homology"/>
<dbReference type="InterPro" id="IPR025110">
    <property type="entry name" value="AMP-bd_C"/>
</dbReference>
<sequence>MCPNLTAGVRVVERSRLYLDGAMTAMTEEEYRDLMARSVADPDGFWGEAAGQIDWFHPPRQVLDGSDPPFYRWYPDGTLNVCYNALDRHVIKGRADQTALVYDSPVTGTQRSYTYAELLDQVARFAGVLRDLGVTKGDRVVIYLPMIPEAVIAMLACARIGAVHSVVFGGFAPAELAARIEDAQPVVVVSASCGIEPTRVVPYKPMLDEALRRSGHQPDHVVIIQREQEPAELGERDLDWAELMHPDAVAPAGCVPVAATDPLYVLYTSGTTGKPKGIVRDSGGYAVALRWSMTNLYDVQPGEAWFCGSDVGWVVGHSYIVYAPLLTGATTILYEGKPVGTPDAGAFWRLLSEHGAVAMFTAPTAIRAIKKLDPAGDLVGQHDLSAFRTLFLAGERLDPDTWQWASDALGVPVIDNWWQTETGWPIVMNPVGLLQLPIKPGSASLPVPGYDVRVLDERGEEVGADTEGAICIRLPMPPGTLPTLWQDDERYVASYLSTFEGYYLTGDGGYVDADGYVFVMGRTDDVLNVAGHRLSTGSLEEALAGHPAVAECAVIGVTDPLKGQVPRALVVLKAGAATDGEGATEALRDELVARVRSEVGAVAALRRVDIVEALPKTRSGKILRKTMRELADGRTPQVPSTIEDVAVLEALRDVLKDGSGTS</sequence>
<dbReference type="PANTHER" id="PTHR43347:SF3">
    <property type="entry name" value="ACYL-COA SYNTHETASE SHORT-CHAIN FAMILY MEMBER 3, MITOCHONDRIAL"/>
    <property type="match status" value="1"/>
</dbReference>
<dbReference type="PANTHER" id="PTHR43347">
    <property type="entry name" value="ACYL-COA SYNTHETASE"/>
    <property type="match status" value="1"/>
</dbReference>
<accession>A0A542YRS2</accession>
<dbReference type="InterPro" id="IPR020845">
    <property type="entry name" value="AMP-binding_CS"/>
</dbReference>
<organism evidence="5 6">
    <name type="scientific">Ornithinicoccus hortensis</name>
    <dbReference type="NCBI Taxonomy" id="82346"/>
    <lineage>
        <taxon>Bacteria</taxon>
        <taxon>Bacillati</taxon>
        <taxon>Actinomycetota</taxon>
        <taxon>Actinomycetes</taxon>
        <taxon>Micrococcales</taxon>
        <taxon>Intrasporangiaceae</taxon>
        <taxon>Ornithinicoccus</taxon>
    </lineage>
</organism>
<reference evidence="5 6" key="1">
    <citation type="submission" date="2019-06" db="EMBL/GenBank/DDBJ databases">
        <title>Sequencing the genomes of 1000 actinobacteria strains.</title>
        <authorList>
            <person name="Klenk H.-P."/>
        </authorList>
    </citation>
    <scope>NUCLEOTIDE SEQUENCE [LARGE SCALE GENOMIC DNA]</scope>
    <source>
        <strain evidence="5 6">DSM 12335</strain>
    </source>
</reference>
<dbReference type="GO" id="GO:0050218">
    <property type="term" value="F:propionate-CoA ligase activity"/>
    <property type="evidence" value="ECO:0007669"/>
    <property type="project" value="TreeGrafter"/>
</dbReference>
<dbReference type="EMBL" id="VFOP01000001">
    <property type="protein sequence ID" value="TQL50780.1"/>
    <property type="molecule type" value="Genomic_DNA"/>
</dbReference>
<feature type="domain" description="Acetyl-coenzyme A synthetase N-terminal" evidence="4">
    <location>
        <begin position="31"/>
        <end position="85"/>
    </location>
</feature>
<gene>
    <name evidence="5" type="ORF">FB467_1897</name>
</gene>